<comment type="caution">
    <text evidence="10">The sequence shown here is derived from an EMBL/GenBank/DDBJ whole genome shotgun (WGS) entry which is preliminary data.</text>
</comment>
<keyword evidence="11" id="KW-1185">Reference proteome</keyword>
<dbReference type="Pfam" id="PF00476">
    <property type="entry name" value="DNA_pol_A"/>
    <property type="match status" value="1"/>
</dbReference>
<dbReference type="EC" id="2.7.7.7" evidence="2"/>
<keyword evidence="10" id="KW-0269">Exonuclease</keyword>
<dbReference type="Gene3D" id="3.30.420.10">
    <property type="entry name" value="Ribonuclease H-like superfamily/Ribonuclease H"/>
    <property type="match status" value="1"/>
</dbReference>
<dbReference type="NCBIfam" id="NF011539">
    <property type="entry name" value="PRK14975.1-3"/>
    <property type="match status" value="1"/>
</dbReference>
<dbReference type="InterPro" id="IPR012337">
    <property type="entry name" value="RNaseH-like_sf"/>
</dbReference>
<dbReference type="InterPro" id="IPR019760">
    <property type="entry name" value="DNA-dir_DNA_pol_A_CS"/>
</dbReference>
<keyword evidence="10" id="KW-0540">Nuclease</keyword>
<dbReference type="InterPro" id="IPR036397">
    <property type="entry name" value="RNaseH_sf"/>
</dbReference>
<sequence length="622" mass="69609">MIVVPNSSSIFSVIKSSKTLLRFTPMTTSPHNTSTPVVEYELITNTSKLSDALLPLQKARVIAIDTETTGLDPRSDRIRLIQLAIPKHPVVIIDLAAISIDELSPLKQVLTNNAIKVFQNGKFDWQMLGMLGLRPTGSFFDVMLASQVLRSGLKKEHDLKSLALEFLGIELDKSLQSSNFTGKLSNSQLEYAALDAFVLLKLRMQLISRLRSASLLETAELEFAAMPAVAQMELNGMLLDAEQWHLVGEELNQKKQTALVELVEAGLKPTPSAQLSLFPEFTETINPRSSTQVLSALHALNIPIKLTSKSELIPLARQYPIIQLLLNYRKLASLYSNFAEALPKHIHPITGRIHPSYRQCGARSGRFSCKQPNLQNVPRNCTAKGMRNCFIAAPGYQIVKADYSQIELRIVAEISGDTRMLDAYTKGEDLHTLTASLITGKSLEEVTSEDRRIAKSVNFGLIYGMGAAKLQAYAEEKYDVLLTLEEAKEFRKRFFQAYSGVKRWHDRIRRTVYAKDIKQIRTIGGRRRRWAKKPRLSELLNHPVQGTSADMLKVAIARLFELLPKTGAKLIGVVHDEILLECPQISLKRTSRILKRVMVEAGELYLQQVPVEVELTISSSWG</sequence>
<dbReference type="PROSITE" id="PS00447">
    <property type="entry name" value="DNA_POLYMERASE_A"/>
    <property type="match status" value="1"/>
</dbReference>
<gene>
    <name evidence="10" type="ORF">ACE1B6_09840</name>
</gene>
<dbReference type="EMBL" id="JBHFNS010000042">
    <property type="protein sequence ID" value="MFB2935570.1"/>
    <property type="molecule type" value="Genomic_DNA"/>
</dbReference>
<dbReference type="Proteomes" id="UP001576776">
    <property type="component" value="Unassembled WGS sequence"/>
</dbReference>
<organism evidence="10 11">
    <name type="scientific">Floridaenema fluviatile BLCC-F154</name>
    <dbReference type="NCBI Taxonomy" id="3153640"/>
    <lineage>
        <taxon>Bacteria</taxon>
        <taxon>Bacillati</taxon>
        <taxon>Cyanobacteriota</taxon>
        <taxon>Cyanophyceae</taxon>
        <taxon>Oscillatoriophycideae</taxon>
        <taxon>Aerosakkonematales</taxon>
        <taxon>Aerosakkonemataceae</taxon>
        <taxon>Floridanema</taxon>
        <taxon>Floridanema fluviatile</taxon>
    </lineage>
</organism>
<dbReference type="PANTHER" id="PTHR10133">
    <property type="entry name" value="DNA POLYMERASE I"/>
    <property type="match status" value="1"/>
</dbReference>
<evidence type="ECO:0000259" key="8">
    <source>
        <dbReference type="SMART" id="SM00474"/>
    </source>
</evidence>
<dbReference type="PANTHER" id="PTHR10133:SF62">
    <property type="entry name" value="DNA POLYMERASE THETA"/>
    <property type="match status" value="1"/>
</dbReference>
<dbReference type="InterPro" id="IPR002562">
    <property type="entry name" value="3'-5'_exonuclease_dom"/>
</dbReference>
<dbReference type="SUPFAM" id="SSF53098">
    <property type="entry name" value="Ribonuclease H-like"/>
    <property type="match status" value="1"/>
</dbReference>
<dbReference type="SUPFAM" id="SSF56672">
    <property type="entry name" value="DNA/RNA polymerases"/>
    <property type="match status" value="1"/>
</dbReference>
<feature type="domain" description="3'-5' exonuclease" evidence="8">
    <location>
        <begin position="40"/>
        <end position="211"/>
    </location>
</feature>
<dbReference type="PRINTS" id="PR00868">
    <property type="entry name" value="DNAPOLI"/>
</dbReference>
<evidence type="ECO:0000313" key="11">
    <source>
        <dbReference type="Proteomes" id="UP001576776"/>
    </source>
</evidence>
<dbReference type="GO" id="GO:0004527">
    <property type="term" value="F:exonuclease activity"/>
    <property type="evidence" value="ECO:0007669"/>
    <property type="project" value="UniProtKB-KW"/>
</dbReference>
<keyword evidence="10" id="KW-0378">Hydrolase</keyword>
<proteinExistence type="inferred from homology"/>
<dbReference type="RefSeq" id="WP_413257081.1">
    <property type="nucleotide sequence ID" value="NZ_JBHFNS010000042.1"/>
</dbReference>
<dbReference type="CDD" id="cd06142">
    <property type="entry name" value="RNaseD_exo"/>
    <property type="match status" value="1"/>
</dbReference>
<dbReference type="Gene3D" id="1.10.150.20">
    <property type="entry name" value="5' to 3' exonuclease, C-terminal subdomain"/>
    <property type="match status" value="1"/>
</dbReference>
<keyword evidence="5" id="KW-0548">Nucleotidyltransferase</keyword>
<dbReference type="InterPro" id="IPR001098">
    <property type="entry name" value="DNA-dir_DNA_pol_A_palm_dom"/>
</dbReference>
<dbReference type="SMART" id="SM00474">
    <property type="entry name" value="35EXOc"/>
    <property type="match status" value="1"/>
</dbReference>
<comment type="similarity">
    <text evidence="1">Belongs to the DNA polymerase type-A family.</text>
</comment>
<evidence type="ECO:0000256" key="5">
    <source>
        <dbReference type="ARBA" id="ARBA00022695"/>
    </source>
</evidence>
<accession>A0ABV4Y9S5</accession>
<dbReference type="Gene3D" id="3.30.70.370">
    <property type="match status" value="1"/>
</dbReference>
<evidence type="ECO:0000256" key="2">
    <source>
        <dbReference type="ARBA" id="ARBA00012417"/>
    </source>
</evidence>
<keyword evidence="4" id="KW-0808">Transferase</keyword>
<comment type="catalytic activity">
    <reaction evidence="7">
        <text>DNA(n) + a 2'-deoxyribonucleoside 5'-triphosphate = DNA(n+1) + diphosphate</text>
        <dbReference type="Rhea" id="RHEA:22508"/>
        <dbReference type="Rhea" id="RHEA-COMP:17339"/>
        <dbReference type="Rhea" id="RHEA-COMP:17340"/>
        <dbReference type="ChEBI" id="CHEBI:33019"/>
        <dbReference type="ChEBI" id="CHEBI:61560"/>
        <dbReference type="ChEBI" id="CHEBI:173112"/>
        <dbReference type="EC" id="2.7.7.7"/>
    </reaction>
</comment>
<evidence type="ECO:0000256" key="6">
    <source>
        <dbReference type="ARBA" id="ARBA00022932"/>
    </source>
</evidence>
<evidence type="ECO:0000256" key="7">
    <source>
        <dbReference type="ARBA" id="ARBA00049244"/>
    </source>
</evidence>
<evidence type="ECO:0000256" key="3">
    <source>
        <dbReference type="ARBA" id="ARBA00020311"/>
    </source>
</evidence>
<evidence type="ECO:0000256" key="1">
    <source>
        <dbReference type="ARBA" id="ARBA00007705"/>
    </source>
</evidence>
<evidence type="ECO:0000313" key="10">
    <source>
        <dbReference type="EMBL" id="MFB2935570.1"/>
    </source>
</evidence>
<dbReference type="CDD" id="cd08639">
    <property type="entry name" value="DNA_pol_A_Aquificae_like"/>
    <property type="match status" value="1"/>
</dbReference>
<feature type="domain" description="DNA-directed DNA polymerase family A palm" evidence="9">
    <location>
        <begin position="383"/>
        <end position="586"/>
    </location>
</feature>
<evidence type="ECO:0000259" key="9">
    <source>
        <dbReference type="SMART" id="SM00482"/>
    </source>
</evidence>
<dbReference type="Pfam" id="PF01612">
    <property type="entry name" value="DNA_pol_A_exo1"/>
    <property type="match status" value="1"/>
</dbReference>
<name>A0ABV4Y9S5_9CYAN</name>
<protein>
    <recommendedName>
        <fullName evidence="3">DNA polymerase I</fullName>
        <ecNumber evidence="2">2.7.7.7</ecNumber>
    </recommendedName>
</protein>
<reference evidence="10 11" key="1">
    <citation type="submission" date="2024-09" db="EMBL/GenBank/DDBJ databases">
        <title>Floridaenema gen nov. (Aerosakkonemataceae, Aerosakkonematales ord. nov., Cyanobacteria) from benthic tropical and subtropical fresh waters, with the description of four new species.</title>
        <authorList>
            <person name="Moretto J.A."/>
            <person name="Berthold D.E."/>
            <person name="Lefler F.W."/>
            <person name="Huang I.-S."/>
            <person name="Laughinghouse H. IV."/>
        </authorList>
    </citation>
    <scope>NUCLEOTIDE SEQUENCE [LARGE SCALE GENOMIC DNA]</scope>
    <source>
        <strain evidence="10 11">BLCC-F154</strain>
    </source>
</reference>
<dbReference type="InterPro" id="IPR043502">
    <property type="entry name" value="DNA/RNA_pol_sf"/>
</dbReference>
<dbReference type="InterPro" id="IPR002298">
    <property type="entry name" value="DNA_polymerase_A"/>
</dbReference>
<dbReference type="SMART" id="SM00482">
    <property type="entry name" value="POLAc"/>
    <property type="match status" value="1"/>
</dbReference>
<keyword evidence="6" id="KW-0239">DNA-directed DNA polymerase</keyword>
<dbReference type="Gene3D" id="1.20.1060.10">
    <property type="entry name" value="Taq DNA Polymerase, Chain T, domain 4"/>
    <property type="match status" value="1"/>
</dbReference>
<evidence type="ECO:0000256" key="4">
    <source>
        <dbReference type="ARBA" id="ARBA00022679"/>
    </source>
</evidence>